<evidence type="ECO:0000313" key="1">
    <source>
        <dbReference type="EMBL" id="MBX6979638.1"/>
    </source>
</evidence>
<protein>
    <recommendedName>
        <fullName evidence="3">DNA transfer protein</fullName>
    </recommendedName>
</protein>
<comment type="caution">
    <text evidence="1">The sequence shown here is derived from an EMBL/GenBank/DDBJ whole genome shotgun (WGS) entry which is preliminary data.</text>
</comment>
<reference evidence="1" key="1">
    <citation type="submission" date="2019-02" db="EMBL/GenBank/DDBJ databases">
        <title>Genomic characterization of isolates from hospital effluents in KZN, South Africa.</title>
        <authorList>
            <person name="Ntshobeni N."/>
            <person name="Allam M."/>
            <person name="Ismail A."/>
            <person name="Amoako D."/>
            <person name="Essack S."/>
            <person name="Chenia H."/>
        </authorList>
    </citation>
    <scope>NUCLEOTIDE SEQUENCE</scope>
    <source>
        <strain evidence="1">AFE97_S1</strain>
    </source>
</reference>
<dbReference type="Proteomes" id="UP000824410">
    <property type="component" value="Unassembled WGS sequence"/>
</dbReference>
<dbReference type="EMBL" id="SHDO01000005">
    <property type="protein sequence ID" value="MBX6979638.1"/>
    <property type="molecule type" value="Genomic_DNA"/>
</dbReference>
<evidence type="ECO:0008006" key="3">
    <source>
        <dbReference type="Google" id="ProtNLM"/>
    </source>
</evidence>
<accession>A0AAP2NUY5</accession>
<evidence type="ECO:0000313" key="2">
    <source>
        <dbReference type="Proteomes" id="UP000824410"/>
    </source>
</evidence>
<sequence length="653" mass="69877">MATNVGLPEGFVLDEPTSGGLPDGFVLDSAPQPQPAQQQTNDYIRGMVNTNRQLAEGINRSGQQGKDFRDNVIDAITGESKMTPEIQGLNSVMSSPEIQSLTGDSFKANWAQLFGNDEDFMLTLRNMGGKMSSDEKGNVIVDLPSGKYALNKPGLDGDDIIPFVANALAFTPAARAETIWGSGLASAATDVGLQGSVSAAGGTDVDPLQTAISGGIGVGGKIIERGISGLSRAASGEIAPETQQLLRNAEQNGIDVLTTDVLPPRTAVGRQMQQAGEQSIGGTGNRRAIQAEQRENFVEAVPQMIEQEFGIYAPHVMQGEVRAGLRAAKDQHGGVINRITEQMADTVVTPTRSIPAIDGAMQQLANGLSPNGAAMQILNTLRGRVANGASFAEIRNLRTELRQSLQGDNLAMPTSLEAAYNRINTALTGDMNSAVGQTLGANTLNQLRHANNEYRNIARGIEKTGLKNALEKGDVTPELINNLVYSKRPSDIARIYGMVNENGRNQLRSAYLTKAYEKANGSPQRMITQLDQLINQSNGQIFNTVFNPRQRQMIEGMRDVLEATRRAGTANQVTQTGMALLTPARTAATLLTGGTSLAIEVGTGMIARMYESPRIRNMLLRLHNTPRGSTARDRAITNIINTLTATGQSEARK</sequence>
<gene>
    <name evidence="1" type="ORF">EX242_05080</name>
</gene>
<name>A0AAP2NUY5_PRORE</name>
<organism evidence="1 2">
    <name type="scientific">Providencia rettgeri</name>
    <dbReference type="NCBI Taxonomy" id="587"/>
    <lineage>
        <taxon>Bacteria</taxon>
        <taxon>Pseudomonadati</taxon>
        <taxon>Pseudomonadota</taxon>
        <taxon>Gammaproteobacteria</taxon>
        <taxon>Enterobacterales</taxon>
        <taxon>Morganellaceae</taxon>
        <taxon>Providencia</taxon>
    </lineage>
</organism>
<proteinExistence type="predicted"/>
<dbReference type="RefSeq" id="WP_131681055.1">
    <property type="nucleotide sequence ID" value="NZ_SHCZ01000017.1"/>
</dbReference>
<dbReference type="AlphaFoldDB" id="A0AAP2NUY5"/>